<dbReference type="OrthoDB" id="4822551at2"/>
<dbReference type="PANTHER" id="PTHR36834:SF2">
    <property type="entry name" value="MEMBRANE PROTEIN"/>
    <property type="match status" value="1"/>
</dbReference>
<feature type="transmembrane region" description="Helical" evidence="1">
    <location>
        <begin position="6"/>
        <end position="23"/>
    </location>
</feature>
<dbReference type="InterPro" id="IPR006976">
    <property type="entry name" value="VanZ-like"/>
</dbReference>
<keyword evidence="4" id="KW-1185">Reference proteome</keyword>
<proteinExistence type="predicted"/>
<gene>
    <name evidence="3" type="ORF">I568_00506</name>
</gene>
<dbReference type="eggNOG" id="COG4767">
    <property type="taxonomic scope" value="Bacteria"/>
</dbReference>
<dbReference type="EMBL" id="ASWJ01000003">
    <property type="protein sequence ID" value="EOW87462.1"/>
    <property type="molecule type" value="Genomic_DNA"/>
</dbReference>
<evidence type="ECO:0000313" key="4">
    <source>
        <dbReference type="Proteomes" id="UP000014113"/>
    </source>
</evidence>
<feature type="transmembrane region" description="Helical" evidence="1">
    <location>
        <begin position="143"/>
        <end position="161"/>
    </location>
</feature>
<accession>S1NEL9</accession>
<dbReference type="STRING" id="1121865.OMW_00698"/>
<comment type="caution">
    <text evidence="3">The sequence shown here is derived from an EMBL/GenBank/DDBJ whole genome shotgun (WGS) entry which is preliminary data.</text>
</comment>
<dbReference type="RefSeq" id="WP_016182861.1">
    <property type="nucleotide sequence ID" value="NZ_JXKI01000006.1"/>
</dbReference>
<sequence>MGIKIILYSLFCFFMPIFIYLFIFKRNRFKKRDFFYLLIFGGYIWSVFDVTGIGTLSDIVYAPKGGVESFWIQYLFVQAKPFYQLGRSFMLNVVMCVPFGLLLPVLFPRYRNILKAVGMGLLFSLFIEVTQLLNTRISDVDDLIANTLGTFIGFLVWKIGINRVVQLKEGLSIHPWQVIFLGYLGQCFLYFPFWFVQHF</sequence>
<keyword evidence="1" id="KW-1133">Transmembrane helix</keyword>
<keyword evidence="1" id="KW-0472">Membrane</keyword>
<feature type="domain" description="VanZ-like" evidence="2">
    <location>
        <begin position="26"/>
        <end position="159"/>
    </location>
</feature>
<reference evidence="3 4" key="1">
    <citation type="submission" date="2013-03" db="EMBL/GenBank/DDBJ databases">
        <title>The Genome Sequence of Enterococcus columbae ATCC_51263 (PacBio/Illumina hybrid assembly).</title>
        <authorList>
            <consortium name="The Broad Institute Genomics Platform"/>
            <consortium name="The Broad Institute Genome Sequencing Center for Infectious Disease"/>
            <person name="Earl A."/>
            <person name="Russ C."/>
            <person name="Gilmore M."/>
            <person name="Surin D."/>
            <person name="Walker B."/>
            <person name="Young S."/>
            <person name="Zeng Q."/>
            <person name="Gargeya S."/>
            <person name="Fitzgerald M."/>
            <person name="Haas B."/>
            <person name="Abouelleil A."/>
            <person name="Allen A.W."/>
            <person name="Alvarado L."/>
            <person name="Arachchi H.M."/>
            <person name="Berlin A.M."/>
            <person name="Chapman S.B."/>
            <person name="Gainer-Dewar J."/>
            <person name="Goldberg J."/>
            <person name="Griggs A."/>
            <person name="Gujja S."/>
            <person name="Hansen M."/>
            <person name="Howarth C."/>
            <person name="Imamovic A."/>
            <person name="Ireland A."/>
            <person name="Larimer J."/>
            <person name="McCowan C."/>
            <person name="Murphy C."/>
            <person name="Pearson M."/>
            <person name="Poon T.W."/>
            <person name="Priest M."/>
            <person name="Roberts A."/>
            <person name="Saif S."/>
            <person name="Shea T."/>
            <person name="Sisk P."/>
            <person name="Sykes S."/>
            <person name="Wortman J."/>
            <person name="Nusbaum C."/>
            <person name="Birren B."/>
        </authorList>
    </citation>
    <scope>NUCLEOTIDE SEQUENCE [LARGE SCALE GENOMIC DNA]</scope>
    <source>
        <strain evidence="3 4">ATCC 51263</strain>
    </source>
</reference>
<dbReference type="Pfam" id="PF04892">
    <property type="entry name" value="VanZ"/>
    <property type="match status" value="1"/>
</dbReference>
<feature type="transmembrane region" description="Helical" evidence="1">
    <location>
        <begin position="89"/>
        <end position="107"/>
    </location>
</feature>
<dbReference type="PATRIC" id="fig|1121865.3.peg.688"/>
<feature type="transmembrane region" description="Helical" evidence="1">
    <location>
        <begin position="113"/>
        <end position="131"/>
    </location>
</feature>
<evidence type="ECO:0000256" key="1">
    <source>
        <dbReference type="SAM" id="Phobius"/>
    </source>
</evidence>
<feature type="transmembrane region" description="Helical" evidence="1">
    <location>
        <begin position="173"/>
        <end position="196"/>
    </location>
</feature>
<organism evidence="3 4">
    <name type="scientific">Enterococcus columbae DSM 7374 = ATCC 51263</name>
    <dbReference type="NCBI Taxonomy" id="1121865"/>
    <lineage>
        <taxon>Bacteria</taxon>
        <taxon>Bacillati</taxon>
        <taxon>Bacillota</taxon>
        <taxon>Bacilli</taxon>
        <taxon>Lactobacillales</taxon>
        <taxon>Enterococcaceae</taxon>
        <taxon>Enterococcus</taxon>
    </lineage>
</organism>
<dbReference type="AlphaFoldDB" id="S1NEL9"/>
<keyword evidence="1" id="KW-0812">Transmembrane</keyword>
<evidence type="ECO:0000313" key="3">
    <source>
        <dbReference type="EMBL" id="EOW87462.1"/>
    </source>
</evidence>
<evidence type="ECO:0000259" key="2">
    <source>
        <dbReference type="Pfam" id="PF04892"/>
    </source>
</evidence>
<name>S1NEL9_9ENTE</name>
<protein>
    <recommendedName>
        <fullName evidence="2">VanZ-like domain-containing protein</fullName>
    </recommendedName>
</protein>
<dbReference type="PANTHER" id="PTHR36834">
    <property type="entry name" value="MEMBRANE PROTEIN-RELATED"/>
    <property type="match status" value="1"/>
</dbReference>
<feature type="transmembrane region" description="Helical" evidence="1">
    <location>
        <begin position="35"/>
        <end position="53"/>
    </location>
</feature>
<dbReference type="Proteomes" id="UP000014113">
    <property type="component" value="Unassembled WGS sequence"/>
</dbReference>
<dbReference type="InterPro" id="IPR053150">
    <property type="entry name" value="Teicoplanin_resist-assoc"/>
</dbReference>